<organism evidence="1 2">
    <name type="scientific">Pangasianodon gigas</name>
    <name type="common">Mekong giant catfish</name>
    <name type="synonym">Pangasius gigas</name>
    <dbReference type="NCBI Taxonomy" id="30993"/>
    <lineage>
        <taxon>Eukaryota</taxon>
        <taxon>Metazoa</taxon>
        <taxon>Chordata</taxon>
        <taxon>Craniata</taxon>
        <taxon>Vertebrata</taxon>
        <taxon>Euteleostomi</taxon>
        <taxon>Actinopterygii</taxon>
        <taxon>Neopterygii</taxon>
        <taxon>Teleostei</taxon>
        <taxon>Ostariophysi</taxon>
        <taxon>Siluriformes</taxon>
        <taxon>Pangasiidae</taxon>
        <taxon>Pangasianodon</taxon>
    </lineage>
</organism>
<dbReference type="EMBL" id="CM040466">
    <property type="protein sequence ID" value="MCI4384730.1"/>
    <property type="molecule type" value="Genomic_DNA"/>
</dbReference>
<name>A0ACC5X1L8_PANGG</name>
<sequence>MPTAPLARDRAVTMSPGKLWKGRPLHQTTFCLGDQTPCYSTTHAESFCGRRDDGQPLVFFLRDPSYPSQHHSGLDLRNISEGSSFSSTHSKDVHGPKDVTAHDVLRSLRTRNWTRNRESLAMKEVTNPPEDTPYRSSYRSDHCGAVTSGQSEQASGRPTRWHRHDILTGAERPPAGPGEPKKKSIERQICAARRWESDCTSMRLY</sequence>
<evidence type="ECO:0000313" key="1">
    <source>
        <dbReference type="EMBL" id="MCI4384730.1"/>
    </source>
</evidence>
<dbReference type="Proteomes" id="UP000829447">
    <property type="component" value="Linkage Group LG13"/>
</dbReference>
<gene>
    <name evidence="1" type="ORF">PGIGA_G00042010</name>
</gene>
<keyword evidence="2" id="KW-1185">Reference proteome</keyword>
<evidence type="ECO:0000313" key="2">
    <source>
        <dbReference type="Proteomes" id="UP000829447"/>
    </source>
</evidence>
<comment type="caution">
    <text evidence="1">The sequence shown here is derived from an EMBL/GenBank/DDBJ whole genome shotgun (WGS) entry which is preliminary data.</text>
</comment>
<proteinExistence type="predicted"/>
<reference evidence="1 2" key="1">
    <citation type="journal article" date="2022" name="bioRxiv">
        <title>An ancient truncated duplication of the anti-Mullerian hormone receptor type 2 gene is a potential conserved master sex determinant in the Pangasiidae catfish family.</title>
        <authorList>
            <person name="Wen M."/>
            <person name="Pan Q."/>
            <person name="Jouanno E."/>
            <person name="Montfort J."/>
            <person name="Zahm M."/>
            <person name="Cabau C."/>
            <person name="Klopp C."/>
            <person name="Iampietro C."/>
            <person name="Roques C."/>
            <person name="Bouchez O."/>
            <person name="Castinel A."/>
            <person name="Donnadieu C."/>
            <person name="Parrinello H."/>
            <person name="Poncet C."/>
            <person name="Belmonte E."/>
            <person name="Gautier V."/>
            <person name="Avarre J.-C."/>
            <person name="Dugue R."/>
            <person name="Gustiano R."/>
            <person name="Ha T.T.T."/>
            <person name="Campet M."/>
            <person name="Sriphairoj K."/>
            <person name="Ribolli J."/>
            <person name="de Almeida F.L."/>
            <person name="Desvignes T."/>
            <person name="Postlethwait J.H."/>
            <person name="Bucao C.F."/>
            <person name="Robinson-Rechavi M."/>
            <person name="Bobe J."/>
            <person name="Herpin A."/>
            <person name="Guiguen Y."/>
        </authorList>
    </citation>
    <scope>NUCLEOTIDE SEQUENCE [LARGE SCALE GENOMIC DNA]</scope>
    <source>
        <strain evidence="1">YG-Dec2019</strain>
    </source>
</reference>
<accession>A0ACC5X1L8</accession>
<protein>
    <submittedName>
        <fullName evidence="1">Uncharacterized protein</fullName>
    </submittedName>
</protein>